<organism evidence="1 2">
    <name type="scientific">Haloplanus rubicundus</name>
    <dbReference type="NCBI Taxonomy" id="1547898"/>
    <lineage>
        <taxon>Archaea</taxon>
        <taxon>Methanobacteriati</taxon>
        <taxon>Methanobacteriota</taxon>
        <taxon>Stenosarchaea group</taxon>
        <taxon>Halobacteria</taxon>
        <taxon>Halobacteriales</taxon>
        <taxon>Haloferacaceae</taxon>
        <taxon>Haloplanus</taxon>
    </lineage>
</organism>
<dbReference type="KEGG" id="haj:DU500_13920"/>
<proteinExistence type="predicted"/>
<protein>
    <recommendedName>
        <fullName evidence="3">Roadblock/LC7 domain-containing protein</fullName>
    </recommendedName>
</protein>
<evidence type="ECO:0000313" key="1">
    <source>
        <dbReference type="EMBL" id="AXG07434.1"/>
    </source>
</evidence>
<sequence length="129" mass="14410">MEDAAQSLAERYRTLTPDTLRLVVWYGGDEHDVIHVRDDVVEMYSPGEFEEKVKQLVVEGISDPPVQESFRLFGSMGVAVRRFEKAIVLHFPVDEFSGIAVTLDRDGSPSLDTLVDAGIDALDEVRSDQ</sequence>
<dbReference type="RefSeq" id="WP_114586561.1">
    <property type="nucleotide sequence ID" value="NZ_CP031150.1"/>
</dbReference>
<gene>
    <name evidence="1" type="ORF">DU500_13920</name>
</gene>
<reference evidence="1 2" key="1">
    <citation type="submission" date="2018-07" db="EMBL/GenBank/DDBJ databases">
        <title>Genome sequences of Haloplanus sp. CBA1113.</title>
        <authorList>
            <person name="Kim Y.B."/>
            <person name="Roh S.W."/>
        </authorList>
    </citation>
    <scope>NUCLEOTIDE SEQUENCE [LARGE SCALE GENOMIC DNA]</scope>
    <source>
        <strain evidence="1 2">CBA1113</strain>
    </source>
</reference>
<dbReference type="Pfam" id="PF24366">
    <property type="entry name" value="DUF7522"/>
    <property type="match status" value="1"/>
</dbReference>
<dbReference type="Proteomes" id="UP000253273">
    <property type="component" value="Chromosome"/>
</dbReference>
<dbReference type="GeneID" id="37284503"/>
<evidence type="ECO:0008006" key="3">
    <source>
        <dbReference type="Google" id="ProtNLM"/>
    </source>
</evidence>
<dbReference type="InterPro" id="IPR055944">
    <property type="entry name" value="DUF7522"/>
</dbReference>
<accession>A0A345E5G2</accession>
<dbReference type="AlphaFoldDB" id="A0A345E5G2"/>
<keyword evidence="2" id="KW-1185">Reference proteome</keyword>
<dbReference type="OrthoDB" id="246032at2157"/>
<dbReference type="EMBL" id="CP031150">
    <property type="protein sequence ID" value="AXG07434.1"/>
    <property type="molecule type" value="Genomic_DNA"/>
</dbReference>
<evidence type="ECO:0000313" key="2">
    <source>
        <dbReference type="Proteomes" id="UP000253273"/>
    </source>
</evidence>
<name>A0A345E5G2_9EURY</name>